<accession>A0A1I4ZP67</accession>
<dbReference type="HAMAP" id="MF_00376">
    <property type="entry name" value="Dephospho_CoA_kinase"/>
    <property type="match status" value="1"/>
</dbReference>
<keyword evidence="5" id="KW-0808">Transferase</keyword>
<evidence type="ECO:0000256" key="2">
    <source>
        <dbReference type="ARBA" id="ARBA00022741"/>
    </source>
</evidence>
<evidence type="ECO:0000256" key="5">
    <source>
        <dbReference type="HAMAP-Rule" id="MF_00376"/>
    </source>
</evidence>
<dbReference type="GO" id="GO:0004140">
    <property type="term" value="F:dephospho-CoA kinase activity"/>
    <property type="evidence" value="ECO:0007669"/>
    <property type="project" value="UniProtKB-UniRule"/>
</dbReference>
<dbReference type="RefSeq" id="WP_091194386.1">
    <property type="nucleotide sequence ID" value="NZ_FOVE01000011.1"/>
</dbReference>
<dbReference type="PROSITE" id="PS51257">
    <property type="entry name" value="PROKAR_LIPOPROTEIN"/>
    <property type="match status" value="1"/>
</dbReference>
<name>A0A1I4ZP67_9NEIS</name>
<keyword evidence="8" id="KW-1185">Reference proteome</keyword>
<evidence type="ECO:0000313" key="8">
    <source>
        <dbReference type="Proteomes" id="UP000242869"/>
    </source>
</evidence>
<dbReference type="SUPFAM" id="SSF52540">
    <property type="entry name" value="P-loop containing nucleoside triphosphate hydrolases"/>
    <property type="match status" value="1"/>
</dbReference>
<keyword evidence="5 7" id="KW-0418">Kinase</keyword>
<dbReference type="GO" id="GO:0015937">
    <property type="term" value="P:coenzyme A biosynthetic process"/>
    <property type="evidence" value="ECO:0007669"/>
    <property type="project" value="UniProtKB-UniRule"/>
</dbReference>
<dbReference type="Proteomes" id="UP000242869">
    <property type="component" value="Unassembled WGS sequence"/>
</dbReference>
<gene>
    <name evidence="5" type="primary">coaE</name>
    <name evidence="7" type="ORF">SAMN05660284_01665</name>
</gene>
<keyword evidence="4 5" id="KW-0173">Coenzyme A biosynthesis</keyword>
<dbReference type="NCBIfam" id="TIGR00152">
    <property type="entry name" value="dephospho-CoA kinase"/>
    <property type="match status" value="1"/>
</dbReference>
<comment type="function">
    <text evidence="5">Catalyzes the phosphorylation of the 3'-hydroxyl group of dephosphocoenzyme A to form coenzyme A.</text>
</comment>
<dbReference type="EMBL" id="FOVE01000011">
    <property type="protein sequence ID" value="SFN52061.1"/>
    <property type="molecule type" value="Genomic_DNA"/>
</dbReference>
<dbReference type="Pfam" id="PF01121">
    <property type="entry name" value="CoaE"/>
    <property type="match status" value="1"/>
</dbReference>
<reference evidence="8" key="1">
    <citation type="submission" date="2016-10" db="EMBL/GenBank/DDBJ databases">
        <authorList>
            <person name="Varghese N."/>
            <person name="Submissions S."/>
        </authorList>
    </citation>
    <scope>NUCLEOTIDE SEQUENCE [LARGE SCALE GENOMIC DNA]</scope>
    <source>
        <strain evidence="8">DSM 6150</strain>
    </source>
</reference>
<dbReference type="InterPro" id="IPR001977">
    <property type="entry name" value="Depp_CoAkinase"/>
</dbReference>
<dbReference type="STRING" id="83765.SAMN05660284_01665"/>
<feature type="binding site" evidence="5">
    <location>
        <begin position="15"/>
        <end position="20"/>
    </location>
    <ligand>
        <name>ATP</name>
        <dbReference type="ChEBI" id="CHEBI:30616"/>
    </ligand>
</feature>
<dbReference type="EC" id="2.7.1.24" evidence="5 6"/>
<evidence type="ECO:0000256" key="4">
    <source>
        <dbReference type="ARBA" id="ARBA00022993"/>
    </source>
</evidence>
<dbReference type="PANTHER" id="PTHR10695:SF46">
    <property type="entry name" value="BIFUNCTIONAL COENZYME A SYNTHASE-RELATED"/>
    <property type="match status" value="1"/>
</dbReference>
<comment type="subcellular location">
    <subcellularLocation>
        <location evidence="5">Cytoplasm</location>
    </subcellularLocation>
</comment>
<dbReference type="AlphaFoldDB" id="A0A1I4ZP67"/>
<evidence type="ECO:0000256" key="3">
    <source>
        <dbReference type="ARBA" id="ARBA00022840"/>
    </source>
</evidence>
<dbReference type="InterPro" id="IPR027417">
    <property type="entry name" value="P-loop_NTPase"/>
</dbReference>
<dbReference type="CDD" id="cd02022">
    <property type="entry name" value="DPCK"/>
    <property type="match status" value="1"/>
</dbReference>
<dbReference type="OrthoDB" id="9812943at2"/>
<keyword evidence="5" id="KW-0963">Cytoplasm</keyword>
<keyword evidence="3 5" id="KW-0067">ATP-binding</keyword>
<dbReference type="GO" id="GO:0005524">
    <property type="term" value="F:ATP binding"/>
    <property type="evidence" value="ECO:0007669"/>
    <property type="project" value="UniProtKB-UniRule"/>
</dbReference>
<evidence type="ECO:0000313" key="7">
    <source>
        <dbReference type="EMBL" id="SFN52061.1"/>
    </source>
</evidence>
<organism evidence="7 8">
    <name type="scientific">Formivibrio citricus</name>
    <dbReference type="NCBI Taxonomy" id="83765"/>
    <lineage>
        <taxon>Bacteria</taxon>
        <taxon>Pseudomonadati</taxon>
        <taxon>Pseudomonadota</taxon>
        <taxon>Betaproteobacteria</taxon>
        <taxon>Neisseriales</taxon>
        <taxon>Chitinibacteraceae</taxon>
        <taxon>Formivibrio</taxon>
    </lineage>
</organism>
<evidence type="ECO:0000256" key="1">
    <source>
        <dbReference type="ARBA" id="ARBA00009018"/>
    </source>
</evidence>
<protein>
    <recommendedName>
        <fullName evidence="5 6">Dephospho-CoA kinase</fullName>
        <ecNumber evidence="5 6">2.7.1.24</ecNumber>
    </recommendedName>
    <alternativeName>
        <fullName evidence="5">Dephosphocoenzyme A kinase</fullName>
    </alternativeName>
</protein>
<dbReference type="UniPathway" id="UPA00241">
    <property type="reaction ID" value="UER00356"/>
</dbReference>
<dbReference type="PANTHER" id="PTHR10695">
    <property type="entry name" value="DEPHOSPHO-COA KINASE-RELATED"/>
    <property type="match status" value="1"/>
</dbReference>
<keyword evidence="2 5" id="KW-0547">Nucleotide-binding</keyword>
<dbReference type="GO" id="GO:0005737">
    <property type="term" value="C:cytoplasm"/>
    <property type="evidence" value="ECO:0007669"/>
    <property type="project" value="UniProtKB-SubCell"/>
</dbReference>
<comment type="similarity">
    <text evidence="1 5">Belongs to the CoaE family.</text>
</comment>
<evidence type="ECO:0000256" key="6">
    <source>
        <dbReference type="NCBIfam" id="TIGR00152"/>
    </source>
</evidence>
<comment type="pathway">
    <text evidence="5">Cofactor biosynthesis; coenzyme A biosynthesis; CoA from (R)-pantothenate: step 5/5.</text>
</comment>
<comment type="catalytic activity">
    <reaction evidence="5">
        <text>3'-dephospho-CoA + ATP = ADP + CoA + H(+)</text>
        <dbReference type="Rhea" id="RHEA:18245"/>
        <dbReference type="ChEBI" id="CHEBI:15378"/>
        <dbReference type="ChEBI" id="CHEBI:30616"/>
        <dbReference type="ChEBI" id="CHEBI:57287"/>
        <dbReference type="ChEBI" id="CHEBI:57328"/>
        <dbReference type="ChEBI" id="CHEBI:456216"/>
        <dbReference type="EC" id="2.7.1.24"/>
    </reaction>
</comment>
<dbReference type="Gene3D" id="3.40.50.300">
    <property type="entry name" value="P-loop containing nucleotide triphosphate hydrolases"/>
    <property type="match status" value="1"/>
</dbReference>
<proteinExistence type="inferred from homology"/>
<sequence>MVSSRLVVGLTGGIGCGKSVVAEELARLGAQVIDTDQISHALSRPPSPALQRIVDRFGPAFIAADGSMDRDRMRAHVFSDATARKALEDIFHPLIRLEIVHQLAEQIRGTPYSVLVVPLLFEAPTFLELTKQVLVVDCAPERQIERVKQRSRLSQTQIASIMAAQISREERLKRADAVIENNGTLLELHEQVCKFHLRCLQLAKGLQ</sequence>
<dbReference type="PROSITE" id="PS51219">
    <property type="entry name" value="DPCK"/>
    <property type="match status" value="1"/>
</dbReference>